<gene>
    <name evidence="1" type="ORF">G5I_09559</name>
</gene>
<evidence type="ECO:0000313" key="2">
    <source>
        <dbReference type="Proteomes" id="UP000007755"/>
    </source>
</evidence>
<organism evidence="2">
    <name type="scientific">Acromyrmex echinatior</name>
    <name type="common">Panamanian leafcutter ant</name>
    <name type="synonym">Acromyrmex octospinosus echinatior</name>
    <dbReference type="NCBI Taxonomy" id="103372"/>
    <lineage>
        <taxon>Eukaryota</taxon>
        <taxon>Metazoa</taxon>
        <taxon>Ecdysozoa</taxon>
        <taxon>Arthropoda</taxon>
        <taxon>Hexapoda</taxon>
        <taxon>Insecta</taxon>
        <taxon>Pterygota</taxon>
        <taxon>Neoptera</taxon>
        <taxon>Endopterygota</taxon>
        <taxon>Hymenoptera</taxon>
        <taxon>Apocrita</taxon>
        <taxon>Aculeata</taxon>
        <taxon>Formicoidea</taxon>
        <taxon>Formicidae</taxon>
        <taxon>Myrmicinae</taxon>
        <taxon>Acromyrmex</taxon>
    </lineage>
</organism>
<proteinExistence type="predicted"/>
<reference evidence="1" key="1">
    <citation type="submission" date="2011-02" db="EMBL/GenBank/DDBJ databases">
        <title>The genome of the leaf-cutting ant Acromyrmex echinatior suggests key adaptations to social evolution and fungus farming.</title>
        <authorList>
            <person name="Nygaard S."/>
            <person name="Zhang G."/>
        </authorList>
    </citation>
    <scope>NUCLEOTIDE SEQUENCE</scope>
</reference>
<dbReference type="AlphaFoldDB" id="F4WUI8"/>
<dbReference type="InParanoid" id="F4WUI8"/>
<evidence type="ECO:0000313" key="1">
    <source>
        <dbReference type="EMBL" id="EGI62153.1"/>
    </source>
</evidence>
<keyword evidence="2" id="KW-1185">Reference proteome</keyword>
<dbReference type="Proteomes" id="UP000007755">
    <property type="component" value="Unassembled WGS sequence"/>
</dbReference>
<protein>
    <submittedName>
        <fullName evidence="1">Uncharacterized protein</fullName>
    </submittedName>
</protein>
<name>F4WUI8_ACREC</name>
<dbReference type="EMBL" id="GL888365">
    <property type="protein sequence ID" value="EGI62153.1"/>
    <property type="molecule type" value="Genomic_DNA"/>
</dbReference>
<accession>F4WUI8</accession>
<sequence length="111" mass="12660">MHGDVKFALVLWKRGTSACYSKLSNQRHDEESLRSSIRVLNMRPHHRVREAVTKITRGTEVLLFVFRTDAARTRPAGAVSQFSARLAPPSCKESPPARLDFLDFIDCEKYI</sequence>